<keyword evidence="15 17" id="KW-0472">Membrane</keyword>
<feature type="transmembrane region" description="Helical" evidence="17">
    <location>
        <begin position="169"/>
        <end position="197"/>
    </location>
</feature>
<dbReference type="PANTHER" id="PTHR46552:SF1">
    <property type="entry name" value="NADH-UBIQUINONE OXIDOREDUCTASE CHAIN 2"/>
    <property type="match status" value="1"/>
</dbReference>
<evidence type="ECO:0000256" key="5">
    <source>
        <dbReference type="ARBA" id="ARBA00022448"/>
    </source>
</evidence>
<dbReference type="GO" id="GO:0008137">
    <property type="term" value="F:NADH dehydrogenase (ubiquinone) activity"/>
    <property type="evidence" value="ECO:0007669"/>
    <property type="project" value="UniProtKB-EC"/>
</dbReference>
<dbReference type="InterPro" id="IPR003917">
    <property type="entry name" value="NADH_UbQ_OxRdtase_chain2"/>
</dbReference>
<accession>A0A0U2SII6</accession>
<dbReference type="AlphaFoldDB" id="A0A0U2SII6"/>
<comment type="catalytic activity">
    <reaction evidence="16 17">
        <text>a ubiquinone + NADH + 5 H(+)(in) = a ubiquinol + NAD(+) + 4 H(+)(out)</text>
        <dbReference type="Rhea" id="RHEA:29091"/>
        <dbReference type="Rhea" id="RHEA-COMP:9565"/>
        <dbReference type="Rhea" id="RHEA-COMP:9566"/>
        <dbReference type="ChEBI" id="CHEBI:15378"/>
        <dbReference type="ChEBI" id="CHEBI:16389"/>
        <dbReference type="ChEBI" id="CHEBI:17976"/>
        <dbReference type="ChEBI" id="CHEBI:57540"/>
        <dbReference type="ChEBI" id="CHEBI:57945"/>
        <dbReference type="EC" id="7.1.1.2"/>
    </reaction>
</comment>
<evidence type="ECO:0000256" key="14">
    <source>
        <dbReference type="ARBA" id="ARBA00023128"/>
    </source>
</evidence>
<keyword evidence="13 17" id="KW-0830">Ubiquinone</keyword>
<comment type="similarity">
    <text evidence="2 17">Belongs to the complex I subunit 2 family.</text>
</comment>
<feature type="transmembrane region" description="Helical" evidence="17">
    <location>
        <begin position="217"/>
        <end position="240"/>
    </location>
</feature>
<evidence type="ECO:0000256" key="7">
    <source>
        <dbReference type="ARBA" id="ARBA00022692"/>
    </source>
</evidence>
<proteinExistence type="inferred from homology"/>
<dbReference type="GO" id="GO:0005743">
    <property type="term" value="C:mitochondrial inner membrane"/>
    <property type="evidence" value="ECO:0007669"/>
    <property type="project" value="UniProtKB-SubCell"/>
</dbReference>
<evidence type="ECO:0000256" key="2">
    <source>
        <dbReference type="ARBA" id="ARBA00007012"/>
    </source>
</evidence>
<keyword evidence="11 17" id="KW-1133">Transmembrane helix</keyword>
<evidence type="ECO:0000256" key="12">
    <source>
        <dbReference type="ARBA" id="ARBA00023027"/>
    </source>
</evidence>
<name>A0A0U2SII6_9BIVA</name>
<feature type="transmembrane region" description="Helical" evidence="17">
    <location>
        <begin position="252"/>
        <end position="278"/>
    </location>
</feature>
<protein>
    <recommendedName>
        <fullName evidence="4 17">NADH-ubiquinone oxidoreductase chain 2</fullName>
        <ecNumber evidence="3 17">7.1.1.2</ecNumber>
    </recommendedName>
</protein>
<dbReference type="EC" id="7.1.1.2" evidence="3 17"/>
<organism evidence="19">
    <name type="scientific">Potomida littoralis</name>
    <dbReference type="NCBI Taxonomy" id="165005"/>
    <lineage>
        <taxon>Eukaryota</taxon>
        <taxon>Metazoa</taxon>
        <taxon>Spiralia</taxon>
        <taxon>Lophotrochozoa</taxon>
        <taxon>Mollusca</taxon>
        <taxon>Bivalvia</taxon>
        <taxon>Autobranchia</taxon>
        <taxon>Heteroconchia</taxon>
        <taxon>Palaeoheterodonta</taxon>
        <taxon>Unionida</taxon>
        <taxon>Unionoidea</taxon>
        <taxon>Unionidae</taxon>
        <taxon>Gonideinae</taxon>
        <taxon>Potomida</taxon>
    </lineage>
</organism>
<keyword evidence="12 17" id="KW-0520">NAD</keyword>
<feature type="domain" description="NADH:quinone oxidoreductase/Mrp antiporter transmembrane" evidence="18">
    <location>
        <begin position="79"/>
        <end position="261"/>
    </location>
</feature>
<evidence type="ECO:0000256" key="16">
    <source>
        <dbReference type="ARBA" id="ARBA00049551"/>
    </source>
</evidence>
<keyword evidence="7 17" id="KW-0812">Transmembrane</keyword>
<evidence type="ECO:0000256" key="17">
    <source>
        <dbReference type="RuleBase" id="RU003403"/>
    </source>
</evidence>
<keyword evidence="10 17" id="KW-0249">Electron transport</keyword>
<geneLocation type="mitochondrion" evidence="19"/>
<feature type="transmembrane region" description="Helical" evidence="17">
    <location>
        <begin position="298"/>
        <end position="316"/>
    </location>
</feature>
<keyword evidence="6 17" id="KW-0679">Respiratory chain</keyword>
<evidence type="ECO:0000256" key="15">
    <source>
        <dbReference type="ARBA" id="ARBA00023136"/>
    </source>
</evidence>
<comment type="subcellular location">
    <subcellularLocation>
        <location evidence="1 17">Mitochondrion inner membrane</location>
        <topology evidence="1 17">Multi-pass membrane protein</topology>
    </subcellularLocation>
</comment>
<dbReference type="Pfam" id="PF00361">
    <property type="entry name" value="Proton_antipo_M"/>
    <property type="match status" value="2"/>
</dbReference>
<keyword evidence="8 17" id="KW-0999">Mitochondrion inner membrane</keyword>
<evidence type="ECO:0000256" key="13">
    <source>
        <dbReference type="ARBA" id="ARBA00023075"/>
    </source>
</evidence>
<keyword evidence="5" id="KW-0813">Transport</keyword>
<comment type="function">
    <text evidence="17">Core subunit of the mitochondrial membrane respiratory chain NADH dehydrogenase (Complex I) which catalyzes electron transfer from NADH through the respiratory chain, using ubiquinone as an electron acceptor. Essential for the catalytic activity and assembly of complex I.</text>
</comment>
<evidence type="ECO:0000256" key="4">
    <source>
        <dbReference type="ARBA" id="ARBA00021008"/>
    </source>
</evidence>
<gene>
    <name evidence="19" type="primary">nad2</name>
</gene>
<evidence type="ECO:0000256" key="6">
    <source>
        <dbReference type="ARBA" id="ARBA00022660"/>
    </source>
</evidence>
<dbReference type="EMBL" id="KT247375">
    <property type="protein sequence ID" value="ALQ78698.1"/>
    <property type="molecule type" value="Genomic_DNA"/>
</dbReference>
<dbReference type="GO" id="GO:0006120">
    <property type="term" value="P:mitochondrial electron transport, NADH to ubiquinone"/>
    <property type="evidence" value="ECO:0007669"/>
    <property type="project" value="InterPro"/>
</dbReference>
<evidence type="ECO:0000259" key="18">
    <source>
        <dbReference type="Pfam" id="PF00361"/>
    </source>
</evidence>
<dbReference type="InterPro" id="IPR001750">
    <property type="entry name" value="ND/Mrp_TM"/>
</dbReference>
<evidence type="ECO:0000256" key="11">
    <source>
        <dbReference type="ARBA" id="ARBA00022989"/>
    </source>
</evidence>
<feature type="transmembrane region" description="Helical" evidence="17">
    <location>
        <begin position="129"/>
        <end position="149"/>
    </location>
</feature>
<feature type="domain" description="NADH:quinone oxidoreductase/Mrp antiporter transmembrane" evidence="18">
    <location>
        <begin position="14"/>
        <end position="69"/>
    </location>
</feature>
<sequence>MPLLIGSTLLALSSSNAMFAWMMLELNMLTFIPLIKTNDSTAETEASIKYLIPQSFGSSLFMTSILLMTLTPHSKALATTALILKLGGVPLHSWFPMVMQSISPATGLILTTWQKVAPLLLLTSPHLTYSPIVITSSLMSALWGSVAGLNQTNLLKLMAFSSINHLGWLMMASLFSPLIPTLYLSAYSLSALPIFTYMQTPLVKTYNTTLTPPLNSYTQLTLITNLLSLAGMPPLSMFMSKLPIILLMAQNLVLPLALLLMSAMVSLYFYLSLSIMMTLNLNSPPELTNKSTPQTTTLIVYTTSLLFQFSALPLWLTTSL</sequence>
<evidence type="ECO:0000256" key="10">
    <source>
        <dbReference type="ARBA" id="ARBA00022982"/>
    </source>
</evidence>
<reference evidence="19" key="1">
    <citation type="journal article" date="2016" name="Mitochondrial DNA A DNA Mapp Seq Anal">
        <title>The male and female complete mitochondrial genome sequences of the Endangered freshwater mussel Potomida littoralis (Cuvier, 1798) (Bivalvia: Unionidae).</title>
        <authorList>
            <person name="Froufe E."/>
            <person name="Gan H.M."/>
            <person name="Lee Y.P."/>
            <person name="Carneiro J."/>
            <person name="Varandas S."/>
            <person name="Teixeira A."/>
            <person name="Zieritz A."/>
            <person name="Sousa R."/>
            <person name="Lopes-Lima M."/>
        </authorList>
    </citation>
    <scope>NUCLEOTIDE SEQUENCE</scope>
    <source>
        <strain evidence="19">PL702M</strain>
        <tissue evidence="19">Gonad tissue</tissue>
    </source>
</reference>
<evidence type="ECO:0000256" key="9">
    <source>
        <dbReference type="ARBA" id="ARBA00022967"/>
    </source>
</evidence>
<keyword evidence="9 17" id="KW-1278">Translocase</keyword>
<evidence type="ECO:0000256" key="8">
    <source>
        <dbReference type="ARBA" id="ARBA00022792"/>
    </source>
</evidence>
<evidence type="ECO:0000256" key="1">
    <source>
        <dbReference type="ARBA" id="ARBA00004448"/>
    </source>
</evidence>
<evidence type="ECO:0000313" key="19">
    <source>
        <dbReference type="EMBL" id="ALQ78698.1"/>
    </source>
</evidence>
<dbReference type="PANTHER" id="PTHR46552">
    <property type="entry name" value="NADH-UBIQUINONE OXIDOREDUCTASE CHAIN 2"/>
    <property type="match status" value="1"/>
</dbReference>
<evidence type="ECO:0000256" key="3">
    <source>
        <dbReference type="ARBA" id="ARBA00012944"/>
    </source>
</evidence>
<dbReference type="PRINTS" id="PR01436">
    <property type="entry name" value="NADHDHGNASE2"/>
</dbReference>
<dbReference type="InterPro" id="IPR050175">
    <property type="entry name" value="Complex_I_Subunit_2"/>
</dbReference>
<keyword evidence="14 17" id="KW-0496">Mitochondrion</keyword>